<keyword evidence="3" id="KW-1185">Reference proteome</keyword>
<dbReference type="Proteomes" id="UP000003947">
    <property type="component" value="Unassembled WGS sequence"/>
</dbReference>
<evidence type="ECO:0000313" key="2">
    <source>
        <dbReference type="EMBL" id="EIM28562.1"/>
    </source>
</evidence>
<organism evidence="2 3">
    <name type="scientific">Microvirga lotononidis</name>
    <dbReference type="NCBI Taxonomy" id="864069"/>
    <lineage>
        <taxon>Bacteria</taxon>
        <taxon>Pseudomonadati</taxon>
        <taxon>Pseudomonadota</taxon>
        <taxon>Alphaproteobacteria</taxon>
        <taxon>Hyphomicrobiales</taxon>
        <taxon>Methylobacteriaceae</taxon>
        <taxon>Microvirga</taxon>
    </lineage>
</organism>
<dbReference type="HOGENOM" id="CLU_2538787_0_0_5"/>
<accession>I4YX70</accession>
<reference evidence="2 3" key="1">
    <citation type="submission" date="2012-02" db="EMBL/GenBank/DDBJ databases">
        <title>Improved High-Quality Draft sequence of Microvirga sp. WSM3557.</title>
        <authorList>
            <consortium name="US DOE Joint Genome Institute"/>
            <person name="Lucas S."/>
            <person name="Han J."/>
            <person name="Lapidus A."/>
            <person name="Cheng J.-F."/>
            <person name="Goodwin L."/>
            <person name="Pitluck S."/>
            <person name="Peters L."/>
            <person name="Zhang X."/>
            <person name="Detter J.C."/>
            <person name="Han C."/>
            <person name="Tapia R."/>
            <person name="Land M."/>
            <person name="Hauser L."/>
            <person name="Kyrpides N."/>
            <person name="Ivanova N."/>
            <person name="Pagani I."/>
            <person name="Brau L."/>
            <person name="Yates R."/>
            <person name="O'Hara G."/>
            <person name="Rui T."/>
            <person name="Howieson J."/>
            <person name="Reeve W."/>
            <person name="Woyke T."/>
        </authorList>
    </citation>
    <scope>NUCLEOTIDE SEQUENCE [LARGE SCALE GENOMIC DNA]</scope>
    <source>
        <strain evidence="2 3">WSM3557</strain>
    </source>
</reference>
<dbReference type="PATRIC" id="fig|864069.3.peg.2917"/>
<dbReference type="EMBL" id="JH660644">
    <property type="protein sequence ID" value="EIM28562.1"/>
    <property type="molecule type" value="Genomic_DNA"/>
</dbReference>
<dbReference type="STRING" id="864069.MicloDRAFT_00027000"/>
<evidence type="ECO:0000313" key="3">
    <source>
        <dbReference type="Proteomes" id="UP000003947"/>
    </source>
</evidence>
<feature type="region of interest" description="Disordered" evidence="1">
    <location>
        <begin position="61"/>
        <end position="83"/>
    </location>
</feature>
<protein>
    <submittedName>
        <fullName evidence="2">Uncharacterized protein</fullName>
    </submittedName>
</protein>
<name>I4YX70_9HYPH</name>
<gene>
    <name evidence="2" type="ORF">MicloDRAFT_00027000</name>
</gene>
<sequence>MTAHYQPDRFACKSCGAASITLPDVIHDGAELFCAGCSLSLGTWSHFKERIRQVVLSEIESGRASPERASSDIPIDRINSPLR</sequence>
<evidence type="ECO:0000256" key="1">
    <source>
        <dbReference type="SAM" id="MobiDB-lite"/>
    </source>
</evidence>
<proteinExistence type="predicted"/>
<dbReference type="AlphaFoldDB" id="I4YX70"/>